<evidence type="ECO:0000313" key="2">
    <source>
        <dbReference type="EMBL" id="KEH31814.1"/>
    </source>
</evidence>
<accession>A0A072UPQ7</accession>
<dbReference type="SMART" id="SM00516">
    <property type="entry name" value="SEC14"/>
    <property type="match status" value="1"/>
</dbReference>
<dbReference type="HOGENOM" id="CLU_014001_9_3_1"/>
<reference evidence="2 5" key="2">
    <citation type="journal article" date="2014" name="BMC Genomics">
        <title>An improved genome release (version Mt4.0) for the model legume Medicago truncatula.</title>
        <authorList>
            <person name="Tang H."/>
            <person name="Krishnakumar V."/>
            <person name="Bidwell S."/>
            <person name="Rosen B."/>
            <person name="Chan A."/>
            <person name="Zhou S."/>
            <person name="Gentzbittel L."/>
            <person name="Childs K.L."/>
            <person name="Yandell M."/>
            <person name="Gundlach H."/>
            <person name="Mayer K.F."/>
            <person name="Schwartz D.C."/>
            <person name="Town C.D."/>
        </authorList>
    </citation>
    <scope>GENOME REANNOTATION</scope>
    <source>
        <strain evidence="2">A17</strain>
        <strain evidence="4 5">cv. Jemalong A17</strain>
    </source>
</reference>
<dbReference type="GO" id="GO:0016036">
    <property type="term" value="P:cellular response to phosphate starvation"/>
    <property type="evidence" value="ECO:0000318"/>
    <property type="project" value="GO_Central"/>
</dbReference>
<feature type="domain" description="CRAL-TRIO" evidence="1">
    <location>
        <begin position="111"/>
        <end position="262"/>
    </location>
</feature>
<dbReference type="PANTHER" id="PTHR47556:SF1">
    <property type="entry name" value="SEC14P-LIKE PHOSPHATIDYLINOSITOL TRANSFER FAMILY PROTEIN"/>
    <property type="match status" value="1"/>
</dbReference>
<dbReference type="InterPro" id="IPR001251">
    <property type="entry name" value="CRAL-TRIO_dom"/>
</dbReference>
<dbReference type="SUPFAM" id="SSF46938">
    <property type="entry name" value="CRAL/TRIO N-terminal domain"/>
    <property type="match status" value="1"/>
</dbReference>
<dbReference type="KEGG" id="mtr:25493745"/>
<evidence type="ECO:0000313" key="3">
    <source>
        <dbReference type="EMBL" id="RHN63490.1"/>
    </source>
</evidence>
<name>A0A072UPQ7_MEDTR</name>
<dbReference type="Proteomes" id="UP000002051">
    <property type="component" value="Chromosome 4"/>
</dbReference>
<dbReference type="OrthoDB" id="75724at2759"/>
<dbReference type="Gramene" id="rna26192">
    <property type="protein sequence ID" value="RHN63490.1"/>
    <property type="gene ID" value="gene26192"/>
</dbReference>
<dbReference type="STRING" id="3880.A0A072UPQ7"/>
<dbReference type="CDD" id="cd00170">
    <property type="entry name" value="SEC14"/>
    <property type="match status" value="1"/>
</dbReference>
<dbReference type="Pfam" id="PF00650">
    <property type="entry name" value="CRAL_TRIO"/>
    <property type="match status" value="1"/>
</dbReference>
<sequence length="262" mass="30307">MALVRVYPTATTLPRLASSLSLGTKFVVRSSSNLQLQMQPNDSRKLILEVKDKLEKEYYSLPVGRNGRDDEDMILWFLKDRKFDVEEAVSKLTKAIKWRQDFEVSKLTEESVKDVAQTGKAYIHDFLDINDRPVLVVVAAKHFPKAQDPADDEKLCVFLIEKALSKLPTGKEQILGIFDLRGFGTENADLKYLTFLFNVFYYYYPKRLSQVLFVDAPFVFKPIWQLTKPMLKSYSSLVRFCSAETVRKEYFTSETLPPNFRD</sequence>
<dbReference type="AlphaFoldDB" id="A0A072UPQ7"/>
<proteinExistence type="predicted"/>
<dbReference type="InterPro" id="IPR036865">
    <property type="entry name" value="CRAL-TRIO_dom_sf"/>
</dbReference>
<dbReference type="InterPro" id="IPR036273">
    <property type="entry name" value="CRAL/TRIO_N_dom_sf"/>
</dbReference>
<reference evidence="2 5" key="1">
    <citation type="journal article" date="2011" name="Nature">
        <title>The Medicago genome provides insight into the evolution of rhizobial symbioses.</title>
        <authorList>
            <person name="Young N.D."/>
            <person name="Debelle F."/>
            <person name="Oldroyd G.E."/>
            <person name="Geurts R."/>
            <person name="Cannon S.B."/>
            <person name="Udvardi M.K."/>
            <person name="Benedito V.A."/>
            <person name="Mayer K.F."/>
            <person name="Gouzy J."/>
            <person name="Schoof H."/>
            <person name="Van de Peer Y."/>
            <person name="Proost S."/>
            <person name="Cook D.R."/>
            <person name="Meyers B.C."/>
            <person name="Spannagl M."/>
            <person name="Cheung F."/>
            <person name="De Mita S."/>
            <person name="Krishnakumar V."/>
            <person name="Gundlach H."/>
            <person name="Zhou S."/>
            <person name="Mudge J."/>
            <person name="Bharti A.K."/>
            <person name="Murray J.D."/>
            <person name="Naoumkina M.A."/>
            <person name="Rosen B."/>
            <person name="Silverstein K.A."/>
            <person name="Tang H."/>
            <person name="Rombauts S."/>
            <person name="Zhao P.X."/>
            <person name="Zhou P."/>
            <person name="Barbe V."/>
            <person name="Bardou P."/>
            <person name="Bechner M."/>
            <person name="Bellec A."/>
            <person name="Berger A."/>
            <person name="Berges H."/>
            <person name="Bidwell S."/>
            <person name="Bisseling T."/>
            <person name="Choisne N."/>
            <person name="Couloux A."/>
            <person name="Denny R."/>
            <person name="Deshpande S."/>
            <person name="Dai X."/>
            <person name="Doyle J.J."/>
            <person name="Dudez A.M."/>
            <person name="Farmer A.D."/>
            <person name="Fouteau S."/>
            <person name="Franken C."/>
            <person name="Gibelin C."/>
            <person name="Gish J."/>
            <person name="Goldstein S."/>
            <person name="Gonzalez A.J."/>
            <person name="Green P.J."/>
            <person name="Hallab A."/>
            <person name="Hartog M."/>
            <person name="Hua A."/>
            <person name="Humphray S.J."/>
            <person name="Jeong D.H."/>
            <person name="Jing Y."/>
            <person name="Jocker A."/>
            <person name="Kenton S.M."/>
            <person name="Kim D.J."/>
            <person name="Klee K."/>
            <person name="Lai H."/>
            <person name="Lang C."/>
            <person name="Lin S."/>
            <person name="Macmil S.L."/>
            <person name="Magdelenat G."/>
            <person name="Matthews L."/>
            <person name="McCorrison J."/>
            <person name="Monaghan E.L."/>
            <person name="Mun J.H."/>
            <person name="Najar F.Z."/>
            <person name="Nicholson C."/>
            <person name="Noirot C."/>
            <person name="O'Bleness M."/>
            <person name="Paule C.R."/>
            <person name="Poulain J."/>
            <person name="Prion F."/>
            <person name="Qin B."/>
            <person name="Qu C."/>
            <person name="Retzel E.F."/>
            <person name="Riddle C."/>
            <person name="Sallet E."/>
            <person name="Samain S."/>
            <person name="Samson N."/>
            <person name="Sanders I."/>
            <person name="Saurat O."/>
            <person name="Scarpelli C."/>
            <person name="Schiex T."/>
            <person name="Segurens B."/>
            <person name="Severin A.J."/>
            <person name="Sherrier D.J."/>
            <person name="Shi R."/>
            <person name="Sims S."/>
            <person name="Singer S.R."/>
            <person name="Sinharoy S."/>
            <person name="Sterck L."/>
            <person name="Viollet A."/>
            <person name="Wang B.B."/>
            <person name="Wang K."/>
            <person name="Wang M."/>
            <person name="Wang X."/>
            <person name="Warfsmann J."/>
            <person name="Weissenbach J."/>
            <person name="White D.D."/>
            <person name="White J.D."/>
            <person name="Wiley G.B."/>
            <person name="Wincker P."/>
            <person name="Xing Y."/>
            <person name="Yang L."/>
            <person name="Yao Z."/>
            <person name="Ying F."/>
            <person name="Zhai J."/>
            <person name="Zhou L."/>
            <person name="Zuber A."/>
            <person name="Denarie J."/>
            <person name="Dixon R.A."/>
            <person name="May G.D."/>
            <person name="Schwartz D.C."/>
            <person name="Rogers J."/>
            <person name="Quetier F."/>
            <person name="Town C.D."/>
            <person name="Roe B.A."/>
        </authorList>
    </citation>
    <scope>NUCLEOTIDE SEQUENCE [LARGE SCALE GENOMIC DNA]</scope>
    <source>
        <strain evidence="2">A17</strain>
        <strain evidence="4 5">cv. Jemalong A17</strain>
    </source>
</reference>
<dbReference type="EMBL" id="PSQE01000004">
    <property type="protein sequence ID" value="RHN63490.1"/>
    <property type="molecule type" value="Genomic_DNA"/>
</dbReference>
<keyword evidence="5" id="KW-1185">Reference proteome</keyword>
<dbReference type="PROSITE" id="PS50191">
    <property type="entry name" value="CRAL_TRIO"/>
    <property type="match status" value="1"/>
</dbReference>
<reference evidence="4" key="3">
    <citation type="submission" date="2015-04" db="UniProtKB">
        <authorList>
            <consortium name="EnsemblPlants"/>
        </authorList>
    </citation>
    <scope>IDENTIFICATION</scope>
    <source>
        <strain evidence="4">cv. Jemalong A17</strain>
    </source>
</reference>
<evidence type="ECO:0000313" key="5">
    <source>
        <dbReference type="Proteomes" id="UP000002051"/>
    </source>
</evidence>
<evidence type="ECO:0000313" key="4">
    <source>
        <dbReference type="EnsemblPlants" id="KEH31814"/>
    </source>
</evidence>
<dbReference type="Gene3D" id="3.40.525.10">
    <property type="entry name" value="CRAL-TRIO lipid binding domain"/>
    <property type="match status" value="1"/>
</dbReference>
<dbReference type="EMBL" id="CM001220">
    <property type="protein sequence ID" value="KEH31814.1"/>
    <property type="molecule type" value="Genomic_DNA"/>
</dbReference>
<dbReference type="GO" id="GO:0008526">
    <property type="term" value="F:phosphatidylinositol transfer activity"/>
    <property type="evidence" value="ECO:0000318"/>
    <property type="project" value="GO_Central"/>
</dbReference>
<evidence type="ECO:0000259" key="1">
    <source>
        <dbReference type="PROSITE" id="PS50191"/>
    </source>
</evidence>
<dbReference type="Proteomes" id="UP000265566">
    <property type="component" value="Chromosome 4"/>
</dbReference>
<gene>
    <name evidence="4" type="primary">25493745</name>
    <name evidence="2" type="ordered locus">MTR_4g105460</name>
    <name evidence="3" type="ORF">MtrunA17_Chr4g0058811</name>
</gene>
<protein>
    <submittedName>
        <fullName evidence="3">Putative CRAL-TRIO lipid binding domain, CRAL/TRIO domain-containing protein</fullName>
    </submittedName>
    <submittedName>
        <fullName evidence="2">Sec14p-like phosphatidylinositol transfer family protein</fullName>
    </submittedName>
</protein>
<reference evidence="3" key="4">
    <citation type="journal article" date="2018" name="Nat. Plants">
        <title>Whole-genome landscape of Medicago truncatula symbiotic genes.</title>
        <authorList>
            <person name="Pecrix Y."/>
            <person name="Gamas P."/>
            <person name="Carrere S."/>
        </authorList>
    </citation>
    <scope>NUCLEOTIDE SEQUENCE</scope>
    <source>
        <tissue evidence="3">Leaves</tissue>
    </source>
</reference>
<dbReference type="GO" id="GO:0009570">
    <property type="term" value="C:chloroplast stroma"/>
    <property type="evidence" value="ECO:0000318"/>
    <property type="project" value="GO_Central"/>
</dbReference>
<dbReference type="SUPFAM" id="SSF52087">
    <property type="entry name" value="CRAL/TRIO domain"/>
    <property type="match status" value="1"/>
</dbReference>
<dbReference type="PANTHER" id="PTHR47556">
    <property type="entry name" value="SEC14P-LIKE PHOSPHATIDYLINOSITOL TRANSFER FAMILY PROTEIN"/>
    <property type="match status" value="1"/>
</dbReference>
<organism evidence="2 5">
    <name type="scientific">Medicago truncatula</name>
    <name type="common">Barrel medic</name>
    <name type="synonym">Medicago tribuloides</name>
    <dbReference type="NCBI Taxonomy" id="3880"/>
    <lineage>
        <taxon>Eukaryota</taxon>
        <taxon>Viridiplantae</taxon>
        <taxon>Streptophyta</taxon>
        <taxon>Embryophyta</taxon>
        <taxon>Tracheophyta</taxon>
        <taxon>Spermatophyta</taxon>
        <taxon>Magnoliopsida</taxon>
        <taxon>eudicotyledons</taxon>
        <taxon>Gunneridae</taxon>
        <taxon>Pentapetalae</taxon>
        <taxon>rosids</taxon>
        <taxon>fabids</taxon>
        <taxon>Fabales</taxon>
        <taxon>Fabaceae</taxon>
        <taxon>Papilionoideae</taxon>
        <taxon>50 kb inversion clade</taxon>
        <taxon>NPAAA clade</taxon>
        <taxon>Hologalegina</taxon>
        <taxon>IRL clade</taxon>
        <taxon>Trifolieae</taxon>
        <taxon>Medicago</taxon>
    </lineage>
</organism>
<dbReference type="EnsemblPlants" id="KEH31814">
    <property type="protein sequence ID" value="KEH31814"/>
    <property type="gene ID" value="MTR_4g105460"/>
</dbReference>